<evidence type="ECO:0000313" key="1">
    <source>
        <dbReference type="EMBL" id="KAJ9574220.1"/>
    </source>
</evidence>
<sequence>FLSTLLDLSPRSDAPRIIRRLSSQLTLHQDSLEHRNRACSKDQFISPRIN</sequence>
<comment type="caution">
    <text evidence="1">The sequence shown here is derived from an EMBL/GenBank/DDBJ whole genome shotgun (WGS) entry which is preliminary data.</text>
</comment>
<gene>
    <name evidence="1" type="ORF">L9F63_008401</name>
</gene>
<organism evidence="1 2">
    <name type="scientific">Diploptera punctata</name>
    <name type="common">Pacific beetle cockroach</name>
    <dbReference type="NCBI Taxonomy" id="6984"/>
    <lineage>
        <taxon>Eukaryota</taxon>
        <taxon>Metazoa</taxon>
        <taxon>Ecdysozoa</taxon>
        <taxon>Arthropoda</taxon>
        <taxon>Hexapoda</taxon>
        <taxon>Insecta</taxon>
        <taxon>Pterygota</taxon>
        <taxon>Neoptera</taxon>
        <taxon>Polyneoptera</taxon>
        <taxon>Dictyoptera</taxon>
        <taxon>Blattodea</taxon>
        <taxon>Blaberoidea</taxon>
        <taxon>Blaberidae</taxon>
        <taxon>Diplopterinae</taxon>
        <taxon>Diploptera</taxon>
    </lineage>
</organism>
<dbReference type="EMBL" id="JASPKZ010010651">
    <property type="protein sequence ID" value="KAJ9574220.1"/>
    <property type="molecule type" value="Genomic_DNA"/>
</dbReference>
<reference evidence="1" key="2">
    <citation type="submission" date="2023-05" db="EMBL/GenBank/DDBJ databases">
        <authorList>
            <person name="Fouks B."/>
        </authorList>
    </citation>
    <scope>NUCLEOTIDE SEQUENCE</scope>
    <source>
        <strain evidence="1">Stay&amp;Tobe</strain>
        <tissue evidence="1">Testes</tissue>
    </source>
</reference>
<accession>A0AAD7Z4W1</accession>
<proteinExistence type="predicted"/>
<protein>
    <submittedName>
        <fullName evidence="1">Uncharacterized protein</fullName>
    </submittedName>
</protein>
<keyword evidence="2" id="KW-1185">Reference proteome</keyword>
<evidence type="ECO:0000313" key="2">
    <source>
        <dbReference type="Proteomes" id="UP001233999"/>
    </source>
</evidence>
<dbReference type="AlphaFoldDB" id="A0AAD7Z4W1"/>
<feature type="non-terminal residue" evidence="1">
    <location>
        <position position="50"/>
    </location>
</feature>
<reference evidence="1" key="1">
    <citation type="journal article" date="2023" name="IScience">
        <title>Live-bearing cockroach genome reveals convergent evolutionary mechanisms linked to viviparity in insects and beyond.</title>
        <authorList>
            <person name="Fouks B."/>
            <person name="Harrison M.C."/>
            <person name="Mikhailova A.A."/>
            <person name="Marchal E."/>
            <person name="English S."/>
            <person name="Carruthers M."/>
            <person name="Jennings E.C."/>
            <person name="Chiamaka E.L."/>
            <person name="Frigard R.A."/>
            <person name="Pippel M."/>
            <person name="Attardo G.M."/>
            <person name="Benoit J.B."/>
            <person name="Bornberg-Bauer E."/>
            <person name="Tobe S.S."/>
        </authorList>
    </citation>
    <scope>NUCLEOTIDE SEQUENCE</scope>
    <source>
        <strain evidence="1">Stay&amp;Tobe</strain>
    </source>
</reference>
<dbReference type="Proteomes" id="UP001233999">
    <property type="component" value="Unassembled WGS sequence"/>
</dbReference>
<feature type="non-terminal residue" evidence="1">
    <location>
        <position position="1"/>
    </location>
</feature>
<name>A0AAD7Z4W1_DIPPU</name>